<feature type="transmembrane region" description="Helical" evidence="7">
    <location>
        <begin position="64"/>
        <end position="88"/>
    </location>
</feature>
<dbReference type="RefSeq" id="WP_136393492.1">
    <property type="nucleotide sequence ID" value="NZ_SSND01000001.1"/>
</dbReference>
<dbReference type="PIRSF" id="PIRSF019239">
    <property type="entry name" value="MrpE"/>
    <property type="match status" value="1"/>
</dbReference>
<keyword evidence="3" id="KW-1003">Cell membrane</keyword>
<proteinExistence type="inferred from homology"/>
<dbReference type="GO" id="GO:0008324">
    <property type="term" value="F:monoatomic cation transmembrane transporter activity"/>
    <property type="evidence" value="ECO:0007669"/>
    <property type="project" value="InterPro"/>
</dbReference>
<sequence length="166" mass="18793">MTMFLRRLFPHPYLTLLLFVVWMLLVNQFKIGSLLMALILAIAIPLLTAPYWPDRPRLRSLPAIVGYVLIVLYDIVKSNFIVAGIVLFKKNEDLRPAWFTVPLDLKTPEAITVLAGTITLTPGTLTADMSGDGHVLLIHCLHAPDPDSVRDEIKSRYEARLKRIFE</sequence>
<evidence type="ECO:0000313" key="8">
    <source>
        <dbReference type="EMBL" id="THD85116.1"/>
    </source>
</evidence>
<keyword evidence="4 7" id="KW-0812">Transmembrane</keyword>
<comment type="similarity">
    <text evidence="2">Belongs to the CPA3 antiporters (TC 2.A.63) subunit E family.</text>
</comment>
<evidence type="ECO:0000256" key="7">
    <source>
        <dbReference type="SAM" id="Phobius"/>
    </source>
</evidence>
<dbReference type="NCBIfam" id="NF006518">
    <property type="entry name" value="PRK08965.1-2"/>
    <property type="match status" value="1"/>
</dbReference>
<evidence type="ECO:0000313" key="9">
    <source>
        <dbReference type="Proteomes" id="UP000309450"/>
    </source>
</evidence>
<evidence type="ECO:0000256" key="1">
    <source>
        <dbReference type="ARBA" id="ARBA00004651"/>
    </source>
</evidence>
<dbReference type="EMBL" id="SSND01000001">
    <property type="protein sequence ID" value="THD85116.1"/>
    <property type="molecule type" value="Genomic_DNA"/>
</dbReference>
<keyword evidence="6 7" id="KW-0472">Membrane</keyword>
<evidence type="ECO:0000256" key="3">
    <source>
        <dbReference type="ARBA" id="ARBA00022475"/>
    </source>
</evidence>
<name>A0A4S3MRG5_9RHOB</name>
<feature type="transmembrane region" description="Helical" evidence="7">
    <location>
        <begin position="34"/>
        <end position="52"/>
    </location>
</feature>
<organism evidence="8 9">
    <name type="scientific">Aliigemmobacter aestuarii</name>
    <dbReference type="NCBI Taxonomy" id="1445661"/>
    <lineage>
        <taxon>Bacteria</taxon>
        <taxon>Pseudomonadati</taxon>
        <taxon>Pseudomonadota</taxon>
        <taxon>Alphaproteobacteria</taxon>
        <taxon>Rhodobacterales</taxon>
        <taxon>Paracoccaceae</taxon>
        <taxon>Aliigemmobacter</taxon>
    </lineage>
</organism>
<keyword evidence="9" id="KW-1185">Reference proteome</keyword>
<feature type="transmembrane region" description="Helical" evidence="7">
    <location>
        <begin position="12"/>
        <end position="27"/>
    </location>
</feature>
<dbReference type="PANTHER" id="PTHR34584:SF1">
    <property type="entry name" value="NA(+)_H(+) ANTIPORTER SUBUNIT E1"/>
    <property type="match status" value="1"/>
</dbReference>
<protein>
    <submittedName>
        <fullName evidence="8">Na+/H+ antiporter subunit E</fullName>
    </submittedName>
</protein>
<evidence type="ECO:0000256" key="4">
    <source>
        <dbReference type="ARBA" id="ARBA00022692"/>
    </source>
</evidence>
<comment type="subcellular location">
    <subcellularLocation>
        <location evidence="1">Cell membrane</location>
        <topology evidence="1">Multi-pass membrane protein</topology>
    </subcellularLocation>
</comment>
<evidence type="ECO:0000256" key="5">
    <source>
        <dbReference type="ARBA" id="ARBA00022989"/>
    </source>
</evidence>
<dbReference type="InterPro" id="IPR002758">
    <property type="entry name" value="Cation_antiport_E"/>
</dbReference>
<accession>A0A4S3MRG5</accession>
<evidence type="ECO:0000256" key="6">
    <source>
        <dbReference type="ARBA" id="ARBA00023136"/>
    </source>
</evidence>
<dbReference type="Proteomes" id="UP000309450">
    <property type="component" value="Unassembled WGS sequence"/>
</dbReference>
<comment type="caution">
    <text evidence="8">The sequence shown here is derived from an EMBL/GenBank/DDBJ whole genome shotgun (WGS) entry which is preliminary data.</text>
</comment>
<evidence type="ECO:0000256" key="2">
    <source>
        <dbReference type="ARBA" id="ARBA00006228"/>
    </source>
</evidence>
<dbReference type="OrthoDB" id="9807187at2"/>
<keyword evidence="5 7" id="KW-1133">Transmembrane helix</keyword>
<dbReference type="PANTHER" id="PTHR34584">
    <property type="entry name" value="NA(+)/H(+) ANTIPORTER SUBUNIT E1"/>
    <property type="match status" value="1"/>
</dbReference>
<dbReference type="AlphaFoldDB" id="A0A4S3MRG5"/>
<reference evidence="8 9" key="1">
    <citation type="submission" date="2019-04" db="EMBL/GenBank/DDBJ databases">
        <title>Draft genome sequence of Gemmobacter aestuarii sp. nov.</title>
        <authorList>
            <person name="Hameed A."/>
            <person name="Lin S.-Y."/>
            <person name="Shahina M."/>
            <person name="Lai W.-A."/>
            <person name="Young C.-C."/>
        </authorList>
    </citation>
    <scope>NUCLEOTIDE SEQUENCE [LARGE SCALE GENOMIC DNA]</scope>
    <source>
        <strain evidence="8 9">CC-PW-75</strain>
    </source>
</reference>
<gene>
    <name evidence="8" type="ORF">E7811_05215</name>
</gene>
<dbReference type="GO" id="GO:0005886">
    <property type="term" value="C:plasma membrane"/>
    <property type="evidence" value="ECO:0007669"/>
    <property type="project" value="UniProtKB-SubCell"/>
</dbReference>
<dbReference type="Pfam" id="PF01899">
    <property type="entry name" value="MNHE"/>
    <property type="match status" value="1"/>
</dbReference>